<feature type="domain" description="AAA-ATPase-like" evidence="3">
    <location>
        <begin position="169"/>
        <end position="328"/>
    </location>
</feature>
<dbReference type="PANTHER" id="PTHR34825">
    <property type="entry name" value="CONSERVED PROTEIN, WITH A WEAK D-GALACTARATE DEHYDRATASE/ALTRONATE HYDROLASE DOMAIN"/>
    <property type="match status" value="1"/>
</dbReference>
<feature type="chain" id="PRO_5002316304" description="AAA-ATPase-like domain-containing protein" evidence="2">
    <location>
        <begin position="21"/>
        <end position="522"/>
    </location>
</feature>
<feature type="region of interest" description="Disordered" evidence="1">
    <location>
        <begin position="63"/>
        <end position="88"/>
    </location>
</feature>
<feature type="signal peptide" evidence="2">
    <location>
        <begin position="1"/>
        <end position="20"/>
    </location>
</feature>
<accession>A0A0D7AM58</accession>
<evidence type="ECO:0000256" key="2">
    <source>
        <dbReference type="SAM" id="SignalP"/>
    </source>
</evidence>
<evidence type="ECO:0000313" key="5">
    <source>
        <dbReference type="Proteomes" id="UP000054144"/>
    </source>
</evidence>
<name>A0A0D7AM58_9AGAR</name>
<feature type="compositionally biased region" description="Acidic residues" evidence="1">
    <location>
        <begin position="469"/>
        <end position="492"/>
    </location>
</feature>
<sequence>MSISGFCALIHKTLVFLALGSNQSTLSDIVSTVEHLHKKQCGCALSTGSDAWVEDSIEELTRDDVSECSSSGSDSGYLSSGGSSSSHQRRYLGVGDCIRDLRRPIVFTATHGKPSTREKDTFHPTFLDAVAQLDVVMDRGVWATHASCKLARCLPEPSMHKLFSFACVSGTVFVDKTAAIDFLYERFQQSKLPLVRRPAGFGKTVFLSTVARYHDHNGPALTKCLLGQTACWTPNAPQPNQHLVLYFDFSQVPVGPTFKDDFERYLLQMVLSFVETYDDVLKISADIKSTFEEFNILRHIITLVAYRQHTVFLAVDNYNAIQLKAQSIDDADELDGEFAQMVDETIDRAFCQPVEGAIHSVIKDGLIVGTSDCGYADPIGVFSGMSYDMTYKAPLRGTFGFTEEEVDELAKLFCQASDFVEEVRRGKKVRRFNGICTARREKRVLGYDPRTRGWCDEDDEMMEADGINFEEEDNKEASENSDDESSDDETEADNISGVCVYSMTDVLNLLRERIIVTKEAEL</sequence>
<evidence type="ECO:0000256" key="1">
    <source>
        <dbReference type="SAM" id="MobiDB-lite"/>
    </source>
</evidence>
<organism evidence="4 5">
    <name type="scientific">Fistulina hepatica ATCC 64428</name>
    <dbReference type="NCBI Taxonomy" id="1128425"/>
    <lineage>
        <taxon>Eukaryota</taxon>
        <taxon>Fungi</taxon>
        <taxon>Dikarya</taxon>
        <taxon>Basidiomycota</taxon>
        <taxon>Agaricomycotina</taxon>
        <taxon>Agaricomycetes</taxon>
        <taxon>Agaricomycetidae</taxon>
        <taxon>Agaricales</taxon>
        <taxon>Fistulinaceae</taxon>
        <taxon>Fistulina</taxon>
    </lineage>
</organism>
<protein>
    <recommendedName>
        <fullName evidence="3">AAA-ATPase-like domain-containing protein</fullName>
    </recommendedName>
</protein>
<dbReference type="AlphaFoldDB" id="A0A0D7AM58"/>
<dbReference type="PANTHER" id="PTHR34825:SF1">
    <property type="entry name" value="AAA-ATPASE-LIKE DOMAIN-CONTAINING PROTEIN"/>
    <property type="match status" value="1"/>
</dbReference>
<dbReference type="EMBL" id="KN881643">
    <property type="protein sequence ID" value="KIY52381.1"/>
    <property type="molecule type" value="Genomic_DNA"/>
</dbReference>
<feature type="compositionally biased region" description="Low complexity" evidence="1">
    <location>
        <begin position="67"/>
        <end position="86"/>
    </location>
</feature>
<evidence type="ECO:0000313" key="4">
    <source>
        <dbReference type="EMBL" id="KIY52381.1"/>
    </source>
</evidence>
<dbReference type="Proteomes" id="UP000054144">
    <property type="component" value="Unassembled WGS sequence"/>
</dbReference>
<proteinExistence type="predicted"/>
<reference evidence="4 5" key="1">
    <citation type="journal article" date="2015" name="Fungal Genet. Biol.">
        <title>Evolution of novel wood decay mechanisms in Agaricales revealed by the genome sequences of Fistulina hepatica and Cylindrobasidium torrendii.</title>
        <authorList>
            <person name="Floudas D."/>
            <person name="Held B.W."/>
            <person name="Riley R."/>
            <person name="Nagy L.G."/>
            <person name="Koehler G."/>
            <person name="Ransdell A.S."/>
            <person name="Younus H."/>
            <person name="Chow J."/>
            <person name="Chiniquy J."/>
            <person name="Lipzen A."/>
            <person name="Tritt A."/>
            <person name="Sun H."/>
            <person name="Haridas S."/>
            <person name="LaButti K."/>
            <person name="Ohm R.A."/>
            <person name="Kues U."/>
            <person name="Blanchette R.A."/>
            <person name="Grigoriev I.V."/>
            <person name="Minto R.E."/>
            <person name="Hibbett D.S."/>
        </authorList>
    </citation>
    <scope>NUCLEOTIDE SEQUENCE [LARGE SCALE GENOMIC DNA]</scope>
    <source>
        <strain evidence="4 5">ATCC 64428</strain>
    </source>
</reference>
<dbReference type="InterPro" id="IPR018631">
    <property type="entry name" value="AAA-ATPase-like_dom"/>
</dbReference>
<evidence type="ECO:0000259" key="3">
    <source>
        <dbReference type="Pfam" id="PF09820"/>
    </source>
</evidence>
<dbReference type="OrthoDB" id="5380555at2759"/>
<keyword evidence="2" id="KW-0732">Signal</keyword>
<keyword evidence="5" id="KW-1185">Reference proteome</keyword>
<feature type="region of interest" description="Disordered" evidence="1">
    <location>
        <begin position="469"/>
        <end position="494"/>
    </location>
</feature>
<gene>
    <name evidence="4" type="ORF">FISHEDRAFT_69804</name>
</gene>
<dbReference type="Pfam" id="PF09820">
    <property type="entry name" value="AAA-ATPase_like"/>
    <property type="match status" value="1"/>
</dbReference>